<dbReference type="AlphaFoldDB" id="A0A6G1IM97"/>
<dbReference type="EMBL" id="MU005604">
    <property type="protein sequence ID" value="KAF2679366.1"/>
    <property type="molecule type" value="Genomic_DNA"/>
</dbReference>
<keyword evidence="3" id="KW-1185">Reference proteome</keyword>
<reference evidence="2" key="1">
    <citation type="journal article" date="2020" name="Stud. Mycol.">
        <title>101 Dothideomycetes genomes: a test case for predicting lifestyles and emergence of pathogens.</title>
        <authorList>
            <person name="Haridas S."/>
            <person name="Albert R."/>
            <person name="Binder M."/>
            <person name="Bloem J."/>
            <person name="Labutti K."/>
            <person name="Salamov A."/>
            <person name="Andreopoulos B."/>
            <person name="Baker S."/>
            <person name="Barry K."/>
            <person name="Bills G."/>
            <person name="Bluhm B."/>
            <person name="Cannon C."/>
            <person name="Castanera R."/>
            <person name="Culley D."/>
            <person name="Daum C."/>
            <person name="Ezra D."/>
            <person name="Gonzalez J."/>
            <person name="Henrissat B."/>
            <person name="Kuo A."/>
            <person name="Liang C."/>
            <person name="Lipzen A."/>
            <person name="Lutzoni F."/>
            <person name="Magnuson J."/>
            <person name="Mondo S."/>
            <person name="Nolan M."/>
            <person name="Ohm R."/>
            <person name="Pangilinan J."/>
            <person name="Park H.-J."/>
            <person name="Ramirez L."/>
            <person name="Alfaro M."/>
            <person name="Sun H."/>
            <person name="Tritt A."/>
            <person name="Yoshinaga Y."/>
            <person name="Zwiers L.-H."/>
            <person name="Turgeon B."/>
            <person name="Goodwin S."/>
            <person name="Spatafora J."/>
            <person name="Crous P."/>
            <person name="Grigoriev I."/>
        </authorList>
    </citation>
    <scope>NUCLEOTIDE SEQUENCE</scope>
    <source>
        <strain evidence="2">CBS 122367</strain>
    </source>
</reference>
<sequence>MAFNMAAPTYHDLSGFICTHLYHLSQRKPQIISIMSRQYRHPGTRFHSAQELRKIEDRVETVVNLIDRNAGNIVPLIAKDLSSLAAQKELRLLPVFDDLKAEKQIPDESKFMIHQKMVRYHRQHAHNLALKKEVDIVITWDCPEVLTEAHIRFVDKWETLTMKQAYACNYKGLDWDRNHADELERDDPKRPSPGECRRPVREDKSVPLEPPARKGGYYACVPVDLYQKLLNLSPSWGAEVKLIVAPKKMAPEEAQEMAEYDKARRSIEENILAQEAREWEEIERKGRRVLYEEGHHPRSAYSRFALAERDRLNLLNAHVDQGGGRRSG</sequence>
<name>A0A6G1IM97_9PLEO</name>
<dbReference type="OrthoDB" id="3800307at2759"/>
<evidence type="ECO:0000313" key="3">
    <source>
        <dbReference type="Proteomes" id="UP000799291"/>
    </source>
</evidence>
<protein>
    <submittedName>
        <fullName evidence="2">Uncharacterized protein</fullName>
    </submittedName>
</protein>
<feature type="region of interest" description="Disordered" evidence="1">
    <location>
        <begin position="182"/>
        <end position="209"/>
    </location>
</feature>
<feature type="compositionally biased region" description="Basic and acidic residues" evidence="1">
    <location>
        <begin position="182"/>
        <end position="206"/>
    </location>
</feature>
<proteinExistence type="predicted"/>
<evidence type="ECO:0000313" key="2">
    <source>
        <dbReference type="EMBL" id="KAF2679366.1"/>
    </source>
</evidence>
<accession>A0A6G1IM97</accession>
<organism evidence="2 3">
    <name type="scientific">Lentithecium fluviatile CBS 122367</name>
    <dbReference type="NCBI Taxonomy" id="1168545"/>
    <lineage>
        <taxon>Eukaryota</taxon>
        <taxon>Fungi</taxon>
        <taxon>Dikarya</taxon>
        <taxon>Ascomycota</taxon>
        <taxon>Pezizomycotina</taxon>
        <taxon>Dothideomycetes</taxon>
        <taxon>Pleosporomycetidae</taxon>
        <taxon>Pleosporales</taxon>
        <taxon>Massarineae</taxon>
        <taxon>Lentitheciaceae</taxon>
        <taxon>Lentithecium</taxon>
    </lineage>
</organism>
<gene>
    <name evidence="2" type="ORF">K458DRAFT_408221</name>
</gene>
<dbReference type="Proteomes" id="UP000799291">
    <property type="component" value="Unassembled WGS sequence"/>
</dbReference>
<evidence type="ECO:0000256" key="1">
    <source>
        <dbReference type="SAM" id="MobiDB-lite"/>
    </source>
</evidence>